<comment type="caution">
    <text evidence="2">The sequence shown here is derived from an EMBL/GenBank/DDBJ whole genome shotgun (WGS) entry which is preliminary data.</text>
</comment>
<evidence type="ECO:0000313" key="3">
    <source>
        <dbReference type="Proteomes" id="UP000020077"/>
    </source>
</evidence>
<dbReference type="EMBL" id="JDVG02000206">
    <property type="protein sequence ID" value="KFB73533.1"/>
    <property type="molecule type" value="Genomic_DNA"/>
</dbReference>
<name>A0A080LXN6_9PROT</name>
<sequence>MTNKTHLFVSLSPGAMQLMNTQLLAVPCGTVDFPFPDYVITFRLDRSIPGQDCRLDHLGSRDETRAKMAHEFPSGLLPEDVTRLVNFAYEEALRCFERNCSMAAIGMCGRTIETVLASLYAKQFGKHPSEEQNPPGLNAMINKLRKEGYRFPTGIKERMEVIAVHRNMAIHGNIVLPSQDEARSTIYLTKDVLQLISHKATNESGTDESNT</sequence>
<protein>
    <recommendedName>
        <fullName evidence="1">DUF4145 domain-containing protein</fullName>
    </recommendedName>
</protein>
<reference evidence="2 3" key="1">
    <citation type="submission" date="2014-02" db="EMBL/GenBank/DDBJ databases">
        <title>Expanding our view of genomic diversity in Candidatus Accumulibacter clades.</title>
        <authorList>
            <person name="Skennerton C.T."/>
            <person name="Barr J.J."/>
            <person name="Slater F.R."/>
            <person name="Bond P.L."/>
            <person name="Tyson G.W."/>
        </authorList>
    </citation>
    <scope>NUCLEOTIDE SEQUENCE [LARGE SCALE GENOMIC DNA]</scope>
    <source>
        <strain evidence="3">BA-91</strain>
    </source>
</reference>
<dbReference type="Pfam" id="PF13643">
    <property type="entry name" value="DUF4145"/>
    <property type="match status" value="1"/>
</dbReference>
<organism evidence="2 3">
    <name type="scientific">Candidatus Accumulibacter phosphatis</name>
    <dbReference type="NCBI Taxonomy" id="327160"/>
    <lineage>
        <taxon>Bacteria</taxon>
        <taxon>Pseudomonadati</taxon>
        <taxon>Pseudomonadota</taxon>
        <taxon>Betaproteobacteria</taxon>
        <taxon>Candidatus Accumulibacter</taxon>
    </lineage>
</organism>
<proteinExistence type="predicted"/>
<feature type="domain" description="DUF4145" evidence="1">
    <location>
        <begin position="90"/>
        <end position="186"/>
    </location>
</feature>
<accession>A0A080LXN6</accession>
<dbReference type="Proteomes" id="UP000020077">
    <property type="component" value="Unassembled WGS sequence"/>
</dbReference>
<gene>
    <name evidence="2" type="ORF">AW09_001212</name>
</gene>
<dbReference type="InterPro" id="IPR025285">
    <property type="entry name" value="DUF4145"/>
</dbReference>
<evidence type="ECO:0000259" key="1">
    <source>
        <dbReference type="Pfam" id="PF13643"/>
    </source>
</evidence>
<dbReference type="AlphaFoldDB" id="A0A080LXN6"/>
<evidence type="ECO:0000313" key="2">
    <source>
        <dbReference type="EMBL" id="KFB73533.1"/>
    </source>
</evidence>